<dbReference type="GO" id="GO:0003684">
    <property type="term" value="F:damaged DNA binding"/>
    <property type="evidence" value="ECO:0007669"/>
    <property type="project" value="InterPro"/>
</dbReference>
<name>A0A069D3Y3_9BACE</name>
<evidence type="ECO:0000256" key="6">
    <source>
        <dbReference type="ARBA" id="ARBA00022840"/>
    </source>
</evidence>
<comment type="similarity">
    <text evidence="9">In the N-terminal section; belongs to the UvrB family.</text>
</comment>
<dbReference type="EMBL" id="BAJS01000012">
    <property type="protein sequence ID" value="GAK37006.1"/>
    <property type="molecule type" value="Genomic_DNA"/>
</dbReference>
<feature type="domain" description="Helicase ATP-binding" evidence="10">
    <location>
        <begin position="572"/>
        <end position="733"/>
    </location>
</feature>
<evidence type="ECO:0000256" key="3">
    <source>
        <dbReference type="ARBA" id="ARBA00022763"/>
    </source>
</evidence>
<comment type="caution">
    <text evidence="12">The sequence shown here is derived from an EMBL/GenBank/DDBJ whole genome shotgun (WGS) entry which is preliminary data.</text>
</comment>
<dbReference type="GO" id="GO:0005524">
    <property type="term" value="F:ATP binding"/>
    <property type="evidence" value="ECO:0007669"/>
    <property type="project" value="UniProtKB-UniRule"/>
</dbReference>
<dbReference type="SMART" id="SM00982">
    <property type="entry name" value="TRCF"/>
    <property type="match status" value="1"/>
</dbReference>
<dbReference type="Proteomes" id="UP000027601">
    <property type="component" value="Unassembled WGS sequence"/>
</dbReference>
<dbReference type="PROSITE" id="PS51192">
    <property type="entry name" value="HELICASE_ATP_BIND_1"/>
    <property type="match status" value="1"/>
</dbReference>
<dbReference type="NCBIfam" id="TIGR00580">
    <property type="entry name" value="mfd"/>
    <property type="match status" value="1"/>
</dbReference>
<comment type="subcellular location">
    <subcellularLocation>
        <location evidence="9">Cytoplasm</location>
    </subcellularLocation>
</comment>
<keyword evidence="4 9" id="KW-0378">Hydrolase</keyword>
<keyword evidence="8 9" id="KW-0234">DNA repair</keyword>
<dbReference type="HAMAP" id="MF_00969">
    <property type="entry name" value="TRCF"/>
    <property type="match status" value="1"/>
</dbReference>
<dbReference type="AlphaFoldDB" id="A0A069D3Y3"/>
<comment type="function">
    <text evidence="9">Couples transcription and DNA repair by recognizing RNA polymerase (RNAP) stalled at DNA lesions. Mediates ATP-dependent release of RNAP and its truncated transcript from the DNA, and recruitment of nucleotide excision repair machinery to the damaged site.</text>
</comment>
<comment type="similarity">
    <text evidence="9">In the C-terminal section; belongs to the helicase family. RecG subfamily.</text>
</comment>
<dbReference type="InterPro" id="IPR047112">
    <property type="entry name" value="RecG/Mfd"/>
</dbReference>
<organism evidence="12 13">
    <name type="scientific">Bacteroides graminisolvens DSM 19988 = JCM 15093</name>
    <dbReference type="NCBI Taxonomy" id="1121097"/>
    <lineage>
        <taxon>Bacteria</taxon>
        <taxon>Pseudomonadati</taxon>
        <taxon>Bacteroidota</taxon>
        <taxon>Bacteroidia</taxon>
        <taxon>Bacteroidales</taxon>
        <taxon>Bacteroidaceae</taxon>
        <taxon>Bacteroides</taxon>
    </lineage>
</organism>
<dbReference type="PROSITE" id="PS51194">
    <property type="entry name" value="HELICASE_CTER"/>
    <property type="match status" value="1"/>
</dbReference>
<dbReference type="CDD" id="cd17991">
    <property type="entry name" value="DEXHc_TRCF"/>
    <property type="match status" value="1"/>
</dbReference>
<dbReference type="Pfam" id="PF03461">
    <property type="entry name" value="TRCF"/>
    <property type="match status" value="1"/>
</dbReference>
<dbReference type="InterPro" id="IPR037235">
    <property type="entry name" value="TRCF-like_C_D7"/>
</dbReference>
<evidence type="ECO:0000256" key="1">
    <source>
        <dbReference type="ARBA" id="ARBA00022490"/>
    </source>
</evidence>
<keyword evidence="13" id="KW-1185">Reference proteome</keyword>
<keyword evidence="3 9" id="KW-0227">DNA damage</keyword>
<dbReference type="Gene3D" id="3.90.1150.50">
    <property type="entry name" value="Transcription-repair-coupling factor, D7 domain"/>
    <property type="match status" value="1"/>
</dbReference>
<dbReference type="Pfam" id="PF00271">
    <property type="entry name" value="Helicase_C"/>
    <property type="match status" value="1"/>
</dbReference>
<dbReference type="GO" id="GO:0016787">
    <property type="term" value="F:hydrolase activity"/>
    <property type="evidence" value="ECO:0007669"/>
    <property type="project" value="UniProtKB-KW"/>
</dbReference>
<dbReference type="InterPro" id="IPR001650">
    <property type="entry name" value="Helicase_C-like"/>
</dbReference>
<evidence type="ECO:0000313" key="13">
    <source>
        <dbReference type="Proteomes" id="UP000027601"/>
    </source>
</evidence>
<dbReference type="PANTHER" id="PTHR47964:SF1">
    <property type="entry name" value="ATP-DEPENDENT DNA HELICASE HOMOLOG RECG, CHLOROPLASTIC"/>
    <property type="match status" value="1"/>
</dbReference>
<evidence type="ECO:0000256" key="9">
    <source>
        <dbReference type="HAMAP-Rule" id="MF_00969"/>
    </source>
</evidence>
<dbReference type="Pfam" id="PF00270">
    <property type="entry name" value="DEAD"/>
    <property type="match status" value="1"/>
</dbReference>
<dbReference type="SMART" id="SM01058">
    <property type="entry name" value="CarD_TRCF"/>
    <property type="match status" value="1"/>
</dbReference>
<gene>
    <name evidence="9" type="primary">mfd</name>
    <name evidence="12" type="ORF">JCM15093_2217</name>
</gene>
<dbReference type="SUPFAM" id="SSF141259">
    <property type="entry name" value="CarD-like"/>
    <property type="match status" value="1"/>
</dbReference>
<keyword evidence="1 9" id="KW-0963">Cytoplasm</keyword>
<keyword evidence="6 9" id="KW-0067">ATP-binding</keyword>
<sequence length="1121" mass="126795">MTITELQQQYAAHPHTDAVNKLLNDTSVKHLFCGGLCASAASFFSSSLIRKYDVPFVFILGDVEEAGYFYHDLTQILGTERVLFFPSSFRRAIKYGQKDAANEILRTEALSRLEKGDTSVCIVTYPDALSEKVVSRNNLKEKSLKLHTGERVDTSFITDVLHSYGFEYVDYVYEPGQYAVRGSIIDVFSFSSEFPYRIDFFGDEVESIRTFEVESQLSIEKKKNIVIVPDLGLGDGSDTSFLDFIPQNTVLAVKDFLWLRERMQVIYEEAVAPQALIAQEEGSAPMRLENKLIDGSEFVTRALDFRRLEFGSKPTGTPDASLQFAVTPQPVFHKNFDLVAASFKEYQEKGYTLYICSDSNKQTERIRSIFEDRGDHISFVPVERTLHEGFADNQLRICVFTDHQLFDRYHKYNLKSDKARSGKVALSLKELNQFTPGDYVVHTDHGVGRFAGLVRIPNGDTTQEVIKIVYQNEDVVFVSIHSLHKVSKYKGKEGEPPRLNKLGTGAWEKLKERTKSKIKDIARDLIKLYSQRREEKGFAFSPDSFLQRELEASFIYEDTPDQSKATADVKQDMERDVPMDRLVCGDVGFGKTEVAIRAAFKAVTDNKQVAVLVPTTVLAYQHYQTFKERLKDLPCKVDYLSRARTATQTRSVIKGLKEGTVNILIGTHRILGKDVVFKDLGLLVIDEEQKFGVSVKEKLRQLKVNVDTLTMTATPIPRTLQFSLLGARDLSVISTPPPNRYPIQTELHTFNEEVITDAINFEMSRNGQVFLVNNRISNLPELKAMIQRRIPDCRIVIGHGQMEPAQLEQVILDFVNYDYDVLIATTIIESGIDIPNANTIIINQAHNFGLSDLHQMRGRVGRSNKKAFCYLLAPPLPSLTPEARRRLQAIENFSDLGSGIHIAMQDLDIRGAGNMLGAEQSGFIADLGYETYQKILTEAVRELKTDEFAELYADEVMSDGKISGEQFVDECMVESDLELLLPANYVTGSSERMLLYRELDSLNLDKEVMAFRGRLEDRFGPIPPETEELLRIVPLKRLAARLGAEKVFLKAGRMTLFFVSNPDSPFFQSTAFGKVIAYMMAYTRRCELREPNGKRSMVIKSVENVETAVSVLQEMIAMEEK</sequence>
<dbReference type="InterPro" id="IPR004576">
    <property type="entry name" value="Mfd"/>
</dbReference>
<reference evidence="12 13" key="1">
    <citation type="journal article" date="2015" name="Microbes Environ.">
        <title>Distribution and evolution of nitrogen fixation genes in the phylum bacteroidetes.</title>
        <authorList>
            <person name="Inoue J."/>
            <person name="Oshima K."/>
            <person name="Suda W."/>
            <person name="Sakamoto M."/>
            <person name="Iino T."/>
            <person name="Noda S."/>
            <person name="Hongoh Y."/>
            <person name="Hattori M."/>
            <person name="Ohkuma M."/>
        </authorList>
    </citation>
    <scope>NUCLEOTIDE SEQUENCE [LARGE SCALE GENOMIC DNA]</scope>
    <source>
        <strain evidence="12 13">JCM 15093</strain>
    </source>
</reference>
<dbReference type="STRING" id="1121097.GCA_000428125_02458"/>
<dbReference type="RefSeq" id="WP_024996782.1">
    <property type="nucleotide sequence ID" value="NZ_BAJS01000012.1"/>
</dbReference>
<keyword evidence="2 9" id="KW-0547">Nucleotide-binding</keyword>
<dbReference type="Gene3D" id="3.40.50.11180">
    <property type="match status" value="1"/>
</dbReference>
<dbReference type="PANTHER" id="PTHR47964">
    <property type="entry name" value="ATP-DEPENDENT DNA HELICASE HOMOLOG RECG, CHLOROPLASTIC"/>
    <property type="match status" value="1"/>
</dbReference>
<dbReference type="GO" id="GO:0006355">
    <property type="term" value="P:regulation of DNA-templated transcription"/>
    <property type="evidence" value="ECO:0007669"/>
    <property type="project" value="UniProtKB-UniRule"/>
</dbReference>
<dbReference type="Pfam" id="PF17757">
    <property type="entry name" value="UvrB_inter"/>
    <property type="match status" value="1"/>
</dbReference>
<protein>
    <recommendedName>
        <fullName evidence="9">Transcription-repair-coupling factor</fullName>
        <shortName evidence="9">TRCF</shortName>
        <ecNumber evidence="9">3.6.4.-</ecNumber>
    </recommendedName>
</protein>
<dbReference type="InterPro" id="IPR027417">
    <property type="entry name" value="P-loop_NTPase"/>
</dbReference>
<dbReference type="InterPro" id="IPR014001">
    <property type="entry name" value="Helicase_ATP-bd"/>
</dbReference>
<dbReference type="GO" id="GO:0005737">
    <property type="term" value="C:cytoplasm"/>
    <property type="evidence" value="ECO:0007669"/>
    <property type="project" value="UniProtKB-SubCell"/>
</dbReference>
<accession>A0A069D3Y3</accession>
<keyword evidence="5" id="KW-0347">Helicase</keyword>
<dbReference type="InterPro" id="IPR005118">
    <property type="entry name" value="TRCF_C"/>
</dbReference>
<evidence type="ECO:0000256" key="2">
    <source>
        <dbReference type="ARBA" id="ARBA00022741"/>
    </source>
</evidence>
<evidence type="ECO:0000259" key="10">
    <source>
        <dbReference type="PROSITE" id="PS51192"/>
    </source>
</evidence>
<evidence type="ECO:0000313" key="12">
    <source>
        <dbReference type="EMBL" id="GAK37006.1"/>
    </source>
</evidence>
<evidence type="ECO:0000256" key="5">
    <source>
        <dbReference type="ARBA" id="ARBA00022806"/>
    </source>
</evidence>
<dbReference type="Gene3D" id="3.30.2060.10">
    <property type="entry name" value="Penicillin-binding protein 1b domain"/>
    <property type="match status" value="1"/>
</dbReference>
<evidence type="ECO:0000259" key="11">
    <source>
        <dbReference type="PROSITE" id="PS51194"/>
    </source>
</evidence>
<dbReference type="SMART" id="SM00490">
    <property type="entry name" value="HELICc"/>
    <property type="match status" value="1"/>
</dbReference>
<dbReference type="Pfam" id="PF02559">
    <property type="entry name" value="CarD_TRCF_RID"/>
    <property type="match status" value="1"/>
</dbReference>
<evidence type="ECO:0000256" key="8">
    <source>
        <dbReference type="ARBA" id="ARBA00023204"/>
    </source>
</evidence>
<dbReference type="OrthoDB" id="9804325at2"/>
<dbReference type="SUPFAM" id="SSF52540">
    <property type="entry name" value="P-loop containing nucleoside triphosphate hydrolases"/>
    <property type="match status" value="4"/>
</dbReference>
<dbReference type="GO" id="GO:0000716">
    <property type="term" value="P:transcription-coupled nucleotide-excision repair, DNA damage recognition"/>
    <property type="evidence" value="ECO:0007669"/>
    <property type="project" value="UniProtKB-UniRule"/>
</dbReference>
<dbReference type="SUPFAM" id="SSF143517">
    <property type="entry name" value="TRCF domain-like"/>
    <property type="match status" value="1"/>
</dbReference>
<feature type="domain" description="Helicase C-terminal" evidence="11">
    <location>
        <begin position="742"/>
        <end position="908"/>
    </location>
</feature>
<dbReference type="Gene3D" id="3.40.50.300">
    <property type="entry name" value="P-loop containing nucleotide triphosphate hydrolases"/>
    <property type="match status" value="2"/>
</dbReference>
<dbReference type="Gene3D" id="2.40.10.170">
    <property type="match status" value="1"/>
</dbReference>
<dbReference type="InterPro" id="IPR036101">
    <property type="entry name" value="CarD-like/TRCF_RID_sf"/>
</dbReference>
<dbReference type="InterPro" id="IPR041471">
    <property type="entry name" value="UvrB_inter"/>
</dbReference>
<dbReference type="eggNOG" id="COG1197">
    <property type="taxonomic scope" value="Bacteria"/>
</dbReference>
<evidence type="ECO:0000256" key="4">
    <source>
        <dbReference type="ARBA" id="ARBA00022801"/>
    </source>
</evidence>
<dbReference type="GO" id="GO:0003678">
    <property type="term" value="F:DNA helicase activity"/>
    <property type="evidence" value="ECO:0007669"/>
    <property type="project" value="TreeGrafter"/>
</dbReference>
<dbReference type="EC" id="3.6.4.-" evidence="9"/>
<dbReference type="InterPro" id="IPR011545">
    <property type="entry name" value="DEAD/DEAH_box_helicase_dom"/>
</dbReference>
<dbReference type="InterPro" id="IPR003711">
    <property type="entry name" value="CarD-like/TRCF_RID"/>
</dbReference>
<dbReference type="SMART" id="SM00487">
    <property type="entry name" value="DEXDc"/>
    <property type="match status" value="1"/>
</dbReference>
<keyword evidence="7 9" id="KW-0238">DNA-binding</keyword>
<evidence type="ECO:0000256" key="7">
    <source>
        <dbReference type="ARBA" id="ARBA00023125"/>
    </source>
</evidence>
<proteinExistence type="inferred from homology"/>